<sequence length="181" mass="20112">MMHAALGIWILSAVICVGRGDHHYGHSHGDQNTGPEPAPPASLCVSHALAALSVGARSMTHNNRLKPKPEFLETLKQSYFAEGFNVDFTQTAEKCQPINKYVEDKTNGKIAKLVEAWIQAQNLGRLHFDAMLTKEDFFNVDDNNKVAVQMMNMEDTFDSYYDQAINTSVLHLPFTAPTPCC</sequence>
<organism evidence="1 2">
    <name type="scientific">Chaenocephalus aceratus</name>
    <name type="common">Blackfin icefish</name>
    <name type="synonym">Chaenichthys aceratus</name>
    <dbReference type="NCBI Taxonomy" id="36190"/>
    <lineage>
        <taxon>Eukaryota</taxon>
        <taxon>Metazoa</taxon>
        <taxon>Chordata</taxon>
        <taxon>Craniata</taxon>
        <taxon>Vertebrata</taxon>
        <taxon>Euteleostomi</taxon>
        <taxon>Actinopterygii</taxon>
        <taxon>Neopterygii</taxon>
        <taxon>Teleostei</taxon>
        <taxon>Neoteleostei</taxon>
        <taxon>Acanthomorphata</taxon>
        <taxon>Eupercaria</taxon>
        <taxon>Perciformes</taxon>
        <taxon>Notothenioidei</taxon>
        <taxon>Channichthyidae</taxon>
        <taxon>Chaenocephalus</taxon>
    </lineage>
</organism>
<reference evidence="1" key="1">
    <citation type="submission" date="2022-05" db="EMBL/GenBank/DDBJ databases">
        <title>Chromosome-level genome of Chaenocephalus aceratus.</title>
        <authorList>
            <person name="Park H."/>
        </authorList>
    </citation>
    <scope>NUCLEOTIDE SEQUENCE</scope>
    <source>
        <strain evidence="1">KU_202001</strain>
    </source>
</reference>
<evidence type="ECO:0000313" key="2">
    <source>
        <dbReference type="Proteomes" id="UP001057452"/>
    </source>
</evidence>
<gene>
    <name evidence="1" type="ORF">KUCAC02_028729</name>
</gene>
<protein>
    <submittedName>
        <fullName evidence="1">Uncharacterized protein</fullName>
    </submittedName>
</protein>
<dbReference type="Proteomes" id="UP001057452">
    <property type="component" value="Chromosome 9"/>
</dbReference>
<comment type="caution">
    <text evidence="1">The sequence shown here is derived from an EMBL/GenBank/DDBJ whole genome shotgun (WGS) entry which is preliminary data.</text>
</comment>
<name>A0ACB9X4H4_CHAAC</name>
<proteinExistence type="predicted"/>
<evidence type="ECO:0000313" key="1">
    <source>
        <dbReference type="EMBL" id="KAI4820760.1"/>
    </source>
</evidence>
<keyword evidence="2" id="KW-1185">Reference proteome</keyword>
<accession>A0ACB9X4H4</accession>
<dbReference type="EMBL" id="CM043793">
    <property type="protein sequence ID" value="KAI4820760.1"/>
    <property type="molecule type" value="Genomic_DNA"/>
</dbReference>